<organism evidence="9 10">
    <name type="scientific">Oharaeibacter diazotrophicus</name>
    <dbReference type="NCBI Taxonomy" id="1920512"/>
    <lineage>
        <taxon>Bacteria</taxon>
        <taxon>Pseudomonadati</taxon>
        <taxon>Pseudomonadota</taxon>
        <taxon>Alphaproteobacteria</taxon>
        <taxon>Hyphomicrobiales</taxon>
        <taxon>Pleomorphomonadaceae</taxon>
        <taxon>Oharaeibacter</taxon>
    </lineage>
</organism>
<dbReference type="Proteomes" id="UP000294547">
    <property type="component" value="Unassembled WGS sequence"/>
</dbReference>
<dbReference type="InterPro" id="IPR008928">
    <property type="entry name" value="6-hairpin_glycosidase_sf"/>
</dbReference>
<keyword evidence="5" id="KW-0136">Cellulose degradation</keyword>
<dbReference type="GO" id="GO:0008810">
    <property type="term" value="F:cellulase activity"/>
    <property type="evidence" value="ECO:0007669"/>
    <property type="project" value="UniProtKB-EC"/>
</dbReference>
<keyword evidence="8" id="KW-0732">Signal</keyword>
<comment type="caution">
    <text evidence="9">The sequence shown here is derived from an EMBL/GenBank/DDBJ whole genome shotgun (WGS) entry which is preliminary data.</text>
</comment>
<dbReference type="InterPro" id="IPR002037">
    <property type="entry name" value="Glyco_hydro_8"/>
</dbReference>
<evidence type="ECO:0000256" key="1">
    <source>
        <dbReference type="ARBA" id="ARBA00000966"/>
    </source>
</evidence>
<evidence type="ECO:0000256" key="5">
    <source>
        <dbReference type="ARBA" id="ARBA00023001"/>
    </source>
</evidence>
<keyword evidence="10" id="KW-1185">Reference proteome</keyword>
<accession>A0A4R6R9T5</accession>
<sequence length="358" mass="38017">MWRALLLSGALGLAAIAGLLPKGPTAVGPAAAAAPPAPVVAALWADWRGRFVREDGRVVDDGNRGISHSEGQGYGMLLAVRGDDRATFDRLWTFTRGALGLRGDGLFAWRYDPAATPRVADTNDATDGDILIAWALAEAARRWDAPDYAADAAVIARAVQSLAVIDHGGRRLLLPAAVGFAAADRRDGPVVNPSYWVFPAFPALAEVAPEYAWDRLVAGGLDLLAVARFGEARLPPDWLALGGGAPRPAAGFPAEFGWNALRVPFYLAWAGGDARLLEPWRALWKDPDADPHAIPFDGRAPVRFGEGGYRAVPAFLACALDGRPLPADLKAPAHEPYYPATLRLLAVVAAAERYPACL</sequence>
<evidence type="ECO:0000313" key="10">
    <source>
        <dbReference type="Proteomes" id="UP000294547"/>
    </source>
</evidence>
<name>A0A4R6R9T5_9HYPH</name>
<dbReference type="AlphaFoldDB" id="A0A4R6R9T5"/>
<dbReference type="Gene3D" id="1.50.10.10">
    <property type="match status" value="1"/>
</dbReference>
<keyword evidence="4" id="KW-0378">Hydrolase</keyword>
<comment type="catalytic activity">
    <reaction evidence="1">
        <text>Endohydrolysis of (1-&gt;4)-beta-D-glucosidic linkages in cellulose, lichenin and cereal beta-D-glucans.</text>
        <dbReference type="EC" id="3.2.1.4"/>
    </reaction>
</comment>
<feature type="signal peptide" evidence="8">
    <location>
        <begin position="1"/>
        <end position="17"/>
    </location>
</feature>
<dbReference type="RefSeq" id="WP_126538779.1">
    <property type="nucleotide sequence ID" value="NZ_BSPM01000007.1"/>
</dbReference>
<dbReference type="EMBL" id="SNXY01000010">
    <property type="protein sequence ID" value="TDP82759.1"/>
    <property type="molecule type" value="Genomic_DNA"/>
</dbReference>
<dbReference type="EC" id="3.2.1.4" evidence="3"/>
<keyword evidence="7" id="KW-0119">Carbohydrate metabolism</keyword>
<dbReference type="InterPro" id="IPR012341">
    <property type="entry name" value="6hp_glycosidase-like_sf"/>
</dbReference>
<evidence type="ECO:0000256" key="8">
    <source>
        <dbReference type="SAM" id="SignalP"/>
    </source>
</evidence>
<evidence type="ECO:0000313" key="9">
    <source>
        <dbReference type="EMBL" id="TDP82759.1"/>
    </source>
</evidence>
<dbReference type="PRINTS" id="PR00735">
    <property type="entry name" value="GLHYDRLASE8"/>
</dbReference>
<gene>
    <name evidence="9" type="ORF">EDD54_4031</name>
</gene>
<evidence type="ECO:0000256" key="6">
    <source>
        <dbReference type="ARBA" id="ARBA00023295"/>
    </source>
</evidence>
<evidence type="ECO:0000256" key="2">
    <source>
        <dbReference type="ARBA" id="ARBA00009209"/>
    </source>
</evidence>
<dbReference type="Pfam" id="PF01270">
    <property type="entry name" value="Glyco_hydro_8"/>
    <property type="match status" value="1"/>
</dbReference>
<reference evidence="9 10" key="1">
    <citation type="submission" date="2019-03" db="EMBL/GenBank/DDBJ databases">
        <title>Genomic Encyclopedia of Type Strains, Phase IV (KMG-IV): sequencing the most valuable type-strain genomes for metagenomic binning, comparative biology and taxonomic classification.</title>
        <authorList>
            <person name="Goeker M."/>
        </authorList>
    </citation>
    <scope>NUCLEOTIDE SEQUENCE [LARGE SCALE GENOMIC DNA]</scope>
    <source>
        <strain evidence="9 10">DSM 102969</strain>
    </source>
</reference>
<evidence type="ECO:0000256" key="4">
    <source>
        <dbReference type="ARBA" id="ARBA00022801"/>
    </source>
</evidence>
<evidence type="ECO:0000256" key="7">
    <source>
        <dbReference type="ARBA" id="ARBA00023326"/>
    </source>
</evidence>
<dbReference type="GO" id="GO:0030245">
    <property type="term" value="P:cellulose catabolic process"/>
    <property type="evidence" value="ECO:0007669"/>
    <property type="project" value="UniProtKB-KW"/>
</dbReference>
<feature type="chain" id="PRO_5020559288" description="cellulase" evidence="8">
    <location>
        <begin position="18"/>
        <end position="358"/>
    </location>
</feature>
<protein>
    <recommendedName>
        <fullName evidence="3">cellulase</fullName>
        <ecNumber evidence="3">3.2.1.4</ecNumber>
    </recommendedName>
</protein>
<keyword evidence="7" id="KW-0624">Polysaccharide degradation</keyword>
<keyword evidence="6" id="KW-0326">Glycosidase</keyword>
<dbReference type="SUPFAM" id="SSF48208">
    <property type="entry name" value="Six-hairpin glycosidases"/>
    <property type="match status" value="1"/>
</dbReference>
<proteinExistence type="inferred from homology"/>
<comment type="similarity">
    <text evidence="2">Belongs to the glycosyl hydrolase 8 (cellulase D) family.</text>
</comment>
<dbReference type="OrthoDB" id="9766708at2"/>
<evidence type="ECO:0000256" key="3">
    <source>
        <dbReference type="ARBA" id="ARBA00012601"/>
    </source>
</evidence>